<name>A0A370CHX2_9COXI</name>
<feature type="compositionally biased region" description="Basic and acidic residues" evidence="1">
    <location>
        <begin position="2832"/>
        <end position="2843"/>
    </location>
</feature>
<protein>
    <recommendedName>
        <fullName evidence="3">TcdA/TcdB toxin pore forming domain-containing protein</fullName>
    </recommendedName>
</protein>
<comment type="caution">
    <text evidence="4">The sequence shown here is derived from an EMBL/GenBank/DDBJ whole genome shotgun (WGS) entry which is preliminary data.</text>
</comment>
<keyword evidence="5" id="KW-1185">Reference proteome</keyword>
<evidence type="ECO:0000256" key="2">
    <source>
        <dbReference type="SAM" id="Phobius"/>
    </source>
</evidence>
<dbReference type="Proteomes" id="UP000226429">
    <property type="component" value="Unassembled WGS sequence"/>
</dbReference>
<dbReference type="EMBL" id="NMOS02000023">
    <property type="protein sequence ID" value="RDH39957.1"/>
    <property type="molecule type" value="Genomic_DNA"/>
</dbReference>
<feature type="region of interest" description="Disordered" evidence="1">
    <location>
        <begin position="711"/>
        <end position="748"/>
    </location>
</feature>
<feature type="transmembrane region" description="Helical" evidence="2">
    <location>
        <begin position="2388"/>
        <end position="2409"/>
    </location>
</feature>
<accession>A0A370CHX2</accession>
<proteinExistence type="predicted"/>
<reference evidence="4 5" key="1">
    <citation type="journal article" date="2017" name="Int. J. Syst. Evol. Microbiol.">
        <title>Aquarickettsiella crustaci n. gen. n. sp. (Gammaproteobacteria: Legionellales: Coxiellaceae); a bacterial pathogen of the freshwater crustacean: Gammarus fossarum (Malacostraca: Amphipoda).</title>
        <authorList>
            <person name="Bojko J."/>
            <person name="Dunn A.M."/>
            <person name="Stebbing P.D."/>
            <person name="Van Aerle R."/>
            <person name="Bacela-Spychalska K."/>
            <person name="Bean T.P."/>
            <person name="Stentiford G.D."/>
        </authorList>
    </citation>
    <scope>NUCLEOTIDE SEQUENCE [LARGE SCALE GENOMIC DNA]</scope>
    <source>
        <strain evidence="4">RA15029</strain>
    </source>
</reference>
<feature type="region of interest" description="Disordered" evidence="1">
    <location>
        <begin position="2828"/>
        <end position="2853"/>
    </location>
</feature>
<organism evidence="4 5">
    <name type="scientific">Candidatus Aquirickettsiella gammari</name>
    <dbReference type="NCBI Taxonomy" id="2016198"/>
    <lineage>
        <taxon>Bacteria</taxon>
        <taxon>Pseudomonadati</taxon>
        <taxon>Pseudomonadota</taxon>
        <taxon>Gammaproteobacteria</taxon>
        <taxon>Legionellales</taxon>
        <taxon>Coxiellaceae</taxon>
        <taxon>Candidatus Aquirickettsiella</taxon>
    </lineage>
</organism>
<dbReference type="InterPro" id="IPR024769">
    <property type="entry name" value="TcdA/TcdB_pore_forming"/>
</dbReference>
<keyword evidence="2" id="KW-0472">Membrane</keyword>
<evidence type="ECO:0000313" key="4">
    <source>
        <dbReference type="EMBL" id="RDH39957.1"/>
    </source>
</evidence>
<evidence type="ECO:0000256" key="1">
    <source>
        <dbReference type="SAM" id="MobiDB-lite"/>
    </source>
</evidence>
<sequence length="2853" mass="321976">MPKYLPEMIELLITGGRTPSDRNFIKVMDQFVQRIPIIHATTKPEFFIAYFLGGIYNFQYTQLKNKLGVIASFWKYGGDSQTLDLVFKINDQENKKNHWVFRSITICNDNGSPYAEKVVGERPYNSVAFKDVMLAELNYKNEDHIGGLKFTEKFYQTPFTALPNSDTSAQVQNKLTDFGFENIPFESNIQGICKTSIEGFSSNEEKVKTSLKAYLEGSVELFSKNKDLFSSRVSNDLIRKEAFSHGFLYGSLSLNFKNQYRLDAYVERVAGNGYADLVMISRVNANAIPILIELKAGTATVRDAVAQIKKIGYFQHEPSLRTYHPNGVIAGVNFNSGSIVVDKMPIASENNIIERIVTISNSLSSPHIKQQEIQKNLMHLYYSRLGGLNFRSFVSLLVGYVLSFERVNNLQDVSKHLFLPFEGNNNLDHQAALLAIDFKDQGVKKTVVFALSAKRGPKTRSRVAVPDHAIVTALNFLCTEGQKNQQSEVQKVSIRIDETKMATDFFASIHVETIDLTSFKEVTTISQLKGELHELKTLTFTDFFQPRFRSEREFIFSSDVNDKLKVALFPLRGLFQGSLDGQQKEFSFQAMMQGITAGLKKDSFELRAFAEPNYSAQGRADLVITLASFDAQKKLLAERVFVFEFKALVSSHKLQVNAAFALQQAKKYTENLKSLSNAKEAMVMGLVMNSYATSEDSFLIEDSAIATVDHFSTDEQMSSPERSPNKRKYHDRDESSEEEGPAKRRCRRSVGTSCQLDFSGQDNEELMSELAEARKKGPVILLADSYALLLGLLKGENSAGKIVILNESVENLTRVAEIVALASQSATVETWLEEVQRIFPKAANILVRGIDKLGDRIDFTEFKALLARGDLVLAKMNAFSTTPPNLNRFRQHLGIENERIAAIYLGDYEYRTLGGEDSASRFLKREAFKTQILSLLASDESVDLYRRTSPNDHVITFYSGTKSYLAQEWQAADLASLSSDRQEEVLLSLKVVEQWDRSMGQAALLSRDWIPILATAQETVSGNEQMHFIDPETQDVHIVALNGHASSVLREDLNLLYERMAEAVPAEVGMSESLSDAAMSAESVDGLNAAFTVQAVFDFMKQKDRAQFQTERGPLYTALQIHHYLNLAQMAHGTVMDVNKVVNIVKDLLREEVSLGEKSLSSFRLGLKQGASEGLGILFGAASVVLDSVELNAAKTEAEKATFGTQLAFDTGGLSLSLASMGAAYAGAAGTAAALGAGTVILSGLGIGINALVQAFSQVVKEAEVVGYYFYDLDKAYQQRGYQEKTFSVRNQSVMNPLYGAVVTEIDFINETIAYGSPYIYPAPHWGVGSGKINYLLWMGTTPRVIRDKQRAINIRERLAYVEKSTLGNWKTVSTWILPATPISYIDYDWMMLPGATSRRDSGFSVLRKLEEQPNFHYDFYVFPSEFIINTIREERVTTSIKIILDGQERTLIVPNFSEQDKEIYKNLHYQIQAPIREGRCSIVLNRIGSLTLNSQHRQYTWVLIAEDLCIDALKFTATGIEIANTLLVHITSPYTGKYIFVDKQGSAFTIDWQAQKSSLVEVNAQSFNNDTLELKSYLQGGPANTTVLIHDFPLQDHQGIIYKGTAYYLAQEDRYIYTTGIPERINGDSDLVECAGNDCYFVSPANLLWRSNSQTHQLQEKYLFFSDRLGRLVGNERSRFPEKAQIESAAVEIDGSVRILQVFNNEQGQILQTAGYHLVEDKLILSAVADDELLQMLMDVEDEAELIPYLEAIFNQKANLSSGWDDYPQLSAKTIGAEIDSLLAIAPLTENATSNLVWLRKQAKEQYQLINPRLAEKQLFFLGSLRTANGSDVFYFLRAGQSDTPAQLFRQSKEMAVAVPVDLSITHAYYTQGMLFILTPENILKKLNVLGETSIVSFNAEWMRSNQYDWWEKIPSLLVEENHQAKEPITLYGLSDPSEKSLGAWYDPGRQWFILMQVPTKSNGEQFRVTYLGRVAEFDFFFCDNGILYQQASCSDAMSRYFQATQLQKALPALVAVADSLQSAYFHKQRLYLHQNGLIFSLDPHLPKTWCLEKVEKRWFENEQQDESFLENKTRFLQGLQSKLMTNYESDFFSANGSFIAIDFSNRTRPLVTTRKNALVAIELDEDKNLWWNPDENTFFYNPFQQDSSDWRYLGACSGKNDAQGICFFTPKAKMIYFNPDYQDNPVYFLTDSLQQLKFPAELAISYKTFFLLLLNLPANSSEYFIPLLRDQKSLNLYFSSQAAYTFEVSKKVMAHYQVNFYQFSDFSEKTLNFLLEEGVKYQKSGQDIILSSASVSGQWTFLQGIVDEAWNRTKLQVYYDEGSEVRLFSFISVRRNLLNRNEIGLSLGKRSSIYFHQILHRHEVEMPNFSETRIALPSKVQSVSPWLISFSLSLLAVLASGISYVFIRRFRQTRLLTLAERRVVAVSLLPLLSQANVADNSVVDCHRHDFFTPGQCLQNQSAIGLLGYCHNGREALLWFKSTNTSSDTAELLGYALWQHQDPPALNATLNWQATRVTASSDYLYLDPQDACRQAIDLQKIKSIPMSQIFSYLPEEAKLWLQSKWAYEASVHEQALQDAAANFRAKQLAGQIGLNYLASEFLLYTKAGDCFQQLGLQPNWQAQDHRYYVARILSAGGQLLWGDPLPSNRISTIVAVGLETALLHPKLQAGYFGLSSNSRYTKQALRFLADLLQFGVYNFAYLPSALELLFFDYAPVQTIVLGLRALLSLVAINNDPSYYYLGITLFLLPQLPLLLEHLGIPVTHYVSQTLEKLTQFFIFQSLISQFTRTPDSDRSAEQKRALDVAQQRVTQGQQRLSRVLEPVITFFKPRTQHDDSDDETRRARSAQPAGMR</sequence>
<gene>
    <name evidence="4" type="ORF">CFE62_006285</name>
</gene>
<feature type="domain" description="TcdA/TcdB toxin pore forming" evidence="3">
    <location>
        <begin position="1001"/>
        <end position="1646"/>
    </location>
</feature>
<dbReference type="Pfam" id="PF12920">
    <property type="entry name" value="TcdA_TcdB_pore"/>
    <property type="match status" value="1"/>
</dbReference>
<keyword evidence="2" id="KW-1133">Transmembrane helix</keyword>
<keyword evidence="2" id="KW-0812">Transmembrane</keyword>
<reference evidence="4 5" key="2">
    <citation type="journal article" date="2018" name="J. Invertebr. Pathol.">
        <title>'Candidatus Aquirickettsiella gammari' (Gammaproteobacteria: Legionellales: Coxiellaceae): A bacterial pathogen of the freshwater crustacean Gammarus fossarum (Malacostraca: Amphipoda).</title>
        <authorList>
            <person name="Bojko J."/>
            <person name="Dunn A.M."/>
            <person name="Stebbing P.D."/>
            <person name="van Aerle R."/>
            <person name="Bacela-Spychalska K."/>
            <person name="Bean T.P."/>
            <person name="Urrutia A."/>
            <person name="Stentiford G.D."/>
        </authorList>
    </citation>
    <scope>NUCLEOTIDE SEQUENCE [LARGE SCALE GENOMIC DNA]</scope>
    <source>
        <strain evidence="4">RA15029</strain>
    </source>
</reference>
<evidence type="ECO:0000259" key="3">
    <source>
        <dbReference type="Pfam" id="PF12920"/>
    </source>
</evidence>
<evidence type="ECO:0000313" key="5">
    <source>
        <dbReference type="Proteomes" id="UP000226429"/>
    </source>
</evidence>